<evidence type="ECO:0000256" key="1">
    <source>
        <dbReference type="ARBA" id="ARBA00004141"/>
    </source>
</evidence>
<evidence type="ECO:0000256" key="5">
    <source>
        <dbReference type="ARBA" id="ARBA00038359"/>
    </source>
</evidence>
<evidence type="ECO:0000313" key="9">
    <source>
        <dbReference type="Proteomes" id="UP000596276"/>
    </source>
</evidence>
<dbReference type="InterPro" id="IPR052337">
    <property type="entry name" value="SAT4-like"/>
</dbReference>
<proteinExistence type="inferred from homology"/>
<evidence type="ECO:0000256" key="6">
    <source>
        <dbReference type="SAM" id="Phobius"/>
    </source>
</evidence>
<evidence type="ECO:0000259" key="7">
    <source>
        <dbReference type="Pfam" id="PF20684"/>
    </source>
</evidence>
<keyword evidence="3 6" id="KW-1133">Transmembrane helix</keyword>
<dbReference type="AlphaFoldDB" id="A0A7U2QTF7"/>
<organism evidence="8 9">
    <name type="scientific">Aspergillus flavus (strain ATCC 200026 / FGSC A1120 / IAM 13836 / NRRL 3357 / JCM 12722 / SRRC 167)</name>
    <dbReference type="NCBI Taxonomy" id="332952"/>
    <lineage>
        <taxon>Eukaryota</taxon>
        <taxon>Fungi</taxon>
        <taxon>Dikarya</taxon>
        <taxon>Ascomycota</taxon>
        <taxon>Pezizomycotina</taxon>
        <taxon>Eurotiomycetes</taxon>
        <taxon>Eurotiomycetidae</taxon>
        <taxon>Eurotiales</taxon>
        <taxon>Aspergillaceae</taxon>
        <taxon>Aspergillus</taxon>
        <taxon>Aspergillus subgen. Circumdati</taxon>
    </lineage>
</organism>
<reference evidence="9" key="1">
    <citation type="journal article" date="2021" name="G3 (Bethesda)">
        <title>Chromosome assembled and annotated genome sequence of Aspergillus flavus NRRL 3357.</title>
        <authorList>
            <person name="Skerker J.M."/>
            <person name="Pianalto K.M."/>
            <person name="Mondo S.J."/>
            <person name="Yang K."/>
            <person name="Arkin A.P."/>
            <person name="Keller N.P."/>
            <person name="Grigoriev I.V."/>
            <person name="Louise Glass N.L."/>
        </authorList>
    </citation>
    <scope>NUCLEOTIDE SEQUENCE [LARGE SCALE GENOMIC DNA]</scope>
    <source>
        <strain evidence="9">ATCC 200026 / FGSC A1120 / IAM 13836 / NRRL 3357 / JCM 12722 / SRRC 167</strain>
    </source>
</reference>
<dbReference type="InterPro" id="IPR049326">
    <property type="entry name" value="Rhodopsin_dom_fungi"/>
</dbReference>
<dbReference type="GO" id="GO:0016020">
    <property type="term" value="C:membrane"/>
    <property type="evidence" value="ECO:0007669"/>
    <property type="project" value="UniProtKB-SubCell"/>
</dbReference>
<keyword evidence="2 6" id="KW-0812">Transmembrane</keyword>
<dbReference type="EMBL" id="CP044622">
    <property type="protein sequence ID" value="QRD82210.1"/>
    <property type="molecule type" value="Genomic_DNA"/>
</dbReference>
<comment type="similarity">
    <text evidence="5">Belongs to the SAT4 family.</text>
</comment>
<evidence type="ECO:0000256" key="3">
    <source>
        <dbReference type="ARBA" id="ARBA00022989"/>
    </source>
</evidence>
<feature type="transmembrane region" description="Helical" evidence="6">
    <location>
        <begin position="177"/>
        <end position="195"/>
    </location>
</feature>
<comment type="subcellular location">
    <subcellularLocation>
        <location evidence="1">Membrane</location>
        <topology evidence="1">Multi-pass membrane protein</topology>
    </subcellularLocation>
</comment>
<sequence>MSDPQTGFDQPFFIVTWVETGLALVLLSARCFTSWKIVQYTGPDLILTIITFTFGIASMVMATVGAAYGLGTPSATLTNNNDKDALLFGWINQFLALIAIGLGKVALVAFIDHLQKHEAKAKRAFLWFIAGSNFIVNMTAAILVFVQCSPAKKLWDERIPGRCPGRKRVQTFGYIQGPYSAFCDFALAVYPVLIFRKVQAFSLPTKIGLSVLMGLGTLAELILWNQTEMWVVFIVSCMPPTTAFFRFAYRESASRVSSILHRIRSGDEV</sequence>
<evidence type="ECO:0000256" key="4">
    <source>
        <dbReference type="ARBA" id="ARBA00023136"/>
    </source>
</evidence>
<dbReference type="PANTHER" id="PTHR33048">
    <property type="entry name" value="PTH11-LIKE INTEGRAL MEMBRANE PROTEIN (AFU_ORTHOLOGUE AFUA_5G11245)"/>
    <property type="match status" value="1"/>
</dbReference>
<evidence type="ECO:0000313" key="8">
    <source>
        <dbReference type="EMBL" id="QRD82210.1"/>
    </source>
</evidence>
<dbReference type="VEuPathDB" id="FungiDB:F9C07_2869"/>
<feature type="transmembrane region" description="Helical" evidence="6">
    <location>
        <begin position="45"/>
        <end position="70"/>
    </location>
</feature>
<gene>
    <name evidence="8" type="ORF">F9C07_2869</name>
</gene>
<protein>
    <recommendedName>
        <fullName evidence="7">Rhodopsin domain-containing protein</fullName>
    </recommendedName>
</protein>
<feature type="transmembrane region" description="Helical" evidence="6">
    <location>
        <begin position="230"/>
        <end position="249"/>
    </location>
</feature>
<feature type="transmembrane region" description="Helical" evidence="6">
    <location>
        <begin position="90"/>
        <end position="112"/>
    </location>
</feature>
<keyword evidence="4 6" id="KW-0472">Membrane</keyword>
<feature type="transmembrane region" description="Helical" evidence="6">
    <location>
        <begin position="124"/>
        <end position="146"/>
    </location>
</feature>
<feature type="transmembrane region" description="Helical" evidence="6">
    <location>
        <begin position="12"/>
        <end position="33"/>
    </location>
</feature>
<keyword evidence="9" id="KW-1185">Reference proteome</keyword>
<feature type="transmembrane region" description="Helical" evidence="6">
    <location>
        <begin position="207"/>
        <end position="224"/>
    </location>
</feature>
<dbReference type="Pfam" id="PF20684">
    <property type="entry name" value="Fung_rhodopsin"/>
    <property type="match status" value="1"/>
</dbReference>
<dbReference type="VEuPathDB" id="FungiDB:AFLA_001364"/>
<name>A0A7U2QTF7_ASPFN</name>
<accession>A0A7U2QTF7</accession>
<feature type="domain" description="Rhodopsin" evidence="7">
    <location>
        <begin position="29"/>
        <end position="218"/>
    </location>
</feature>
<evidence type="ECO:0000256" key="2">
    <source>
        <dbReference type="ARBA" id="ARBA00022692"/>
    </source>
</evidence>
<dbReference type="PANTHER" id="PTHR33048:SF165">
    <property type="entry name" value="INTEGRAL MEMBRANE PROTEIN"/>
    <property type="match status" value="1"/>
</dbReference>
<dbReference type="Proteomes" id="UP000596276">
    <property type="component" value="Chromosome 2"/>
</dbReference>